<dbReference type="AlphaFoldDB" id="A0AAD9ANZ4"/>
<dbReference type="InterPro" id="IPR050598">
    <property type="entry name" value="AminoAcid_Transporter"/>
</dbReference>
<feature type="transmembrane region" description="Helical" evidence="6">
    <location>
        <begin position="109"/>
        <end position="133"/>
    </location>
</feature>
<dbReference type="GO" id="GO:0015179">
    <property type="term" value="F:L-amino acid transmembrane transporter activity"/>
    <property type="evidence" value="ECO:0007669"/>
    <property type="project" value="TreeGrafter"/>
</dbReference>
<organism evidence="7 8">
    <name type="scientific">Colletotrichum chrysophilum</name>
    <dbReference type="NCBI Taxonomy" id="1836956"/>
    <lineage>
        <taxon>Eukaryota</taxon>
        <taxon>Fungi</taxon>
        <taxon>Dikarya</taxon>
        <taxon>Ascomycota</taxon>
        <taxon>Pezizomycotina</taxon>
        <taxon>Sordariomycetes</taxon>
        <taxon>Hypocreomycetidae</taxon>
        <taxon>Glomerellales</taxon>
        <taxon>Glomerellaceae</taxon>
        <taxon>Colletotrichum</taxon>
        <taxon>Colletotrichum gloeosporioides species complex</taxon>
    </lineage>
</organism>
<evidence type="ECO:0000256" key="4">
    <source>
        <dbReference type="ARBA" id="ARBA00023136"/>
    </source>
</evidence>
<dbReference type="Pfam" id="PF13520">
    <property type="entry name" value="AA_permease_2"/>
    <property type="match status" value="1"/>
</dbReference>
<feature type="transmembrane region" description="Helical" evidence="6">
    <location>
        <begin position="153"/>
        <end position="181"/>
    </location>
</feature>
<feature type="transmembrane region" description="Helical" evidence="6">
    <location>
        <begin position="407"/>
        <end position="433"/>
    </location>
</feature>
<evidence type="ECO:0000256" key="2">
    <source>
        <dbReference type="ARBA" id="ARBA00022692"/>
    </source>
</evidence>
<dbReference type="EMBL" id="JAQOWY010000103">
    <property type="protein sequence ID" value="KAK1851097.1"/>
    <property type="molecule type" value="Genomic_DNA"/>
</dbReference>
<dbReference type="PANTHER" id="PTHR11785">
    <property type="entry name" value="AMINO ACID TRANSPORTER"/>
    <property type="match status" value="1"/>
</dbReference>
<dbReference type="InterPro" id="IPR002293">
    <property type="entry name" value="AA/rel_permease1"/>
</dbReference>
<feature type="transmembrane region" description="Helical" evidence="6">
    <location>
        <begin position="217"/>
        <end position="241"/>
    </location>
</feature>
<comment type="subcellular location">
    <subcellularLocation>
        <location evidence="1">Membrane</location>
        <topology evidence="1">Multi-pass membrane protein</topology>
    </subcellularLocation>
</comment>
<evidence type="ECO:0000256" key="6">
    <source>
        <dbReference type="SAM" id="Phobius"/>
    </source>
</evidence>
<protein>
    <submittedName>
        <fullName evidence="7">High affinity methionine permease</fullName>
    </submittedName>
</protein>
<feature type="region of interest" description="Disordered" evidence="5">
    <location>
        <begin position="486"/>
        <end position="510"/>
    </location>
</feature>
<proteinExistence type="predicted"/>
<feature type="transmembrane region" description="Helical" evidence="6">
    <location>
        <begin position="355"/>
        <end position="373"/>
    </location>
</feature>
<dbReference type="Proteomes" id="UP001243330">
    <property type="component" value="Unassembled WGS sequence"/>
</dbReference>
<evidence type="ECO:0000256" key="3">
    <source>
        <dbReference type="ARBA" id="ARBA00022989"/>
    </source>
</evidence>
<evidence type="ECO:0000256" key="5">
    <source>
        <dbReference type="SAM" id="MobiDB-lite"/>
    </source>
</evidence>
<sequence length="510" mass="55539">MVFSKLSSRFGGPNATIHERGPVDVEASDFEHSIIRDGDLAYTLAKGGNGSKPAYQEAVGAPVEKHSPLGYHVGWITVIFLNVNQMIGTGIFSTPASVLNGTGSVGLAFLYWTIGFLMALAGLSVYLELASYFPNRSGAEVVYLEQAYPRPKHFFPIAFAVQSVLLSFSSSNAIVLSRYLWRIAGKTPSAWELKGVAIAAYTFAVICVVAHNKYSLWATNIIGAIKIITLIFISITGLVVLGGHVDHIPDPNANFRNSFEGTTDNGNDLATALVNIIFSYTGYSNAFNVVNEIKNPIPVLKRHATISVVVVAVLYMFCNVAYFAAVPKAEFKTAKEIAAAVFFTKVFGTGPAEQALNFLVLLSAFGNLLGVLIGSSRVIHEIGRYVYILIMPWWPPKGGPYAGSVSFWYATYCVVGIAILIICFLYYTVWMWLLPKWRGYRIRPEILDVTDNGANTHRLVQVPLSELAQWDAEHDDAGNLRRRAVVGSQSSSKGDGGVAVVEDPATGQKY</sequence>
<evidence type="ECO:0000313" key="7">
    <source>
        <dbReference type="EMBL" id="KAK1851097.1"/>
    </source>
</evidence>
<dbReference type="Gene3D" id="1.20.1740.10">
    <property type="entry name" value="Amino acid/polyamine transporter I"/>
    <property type="match status" value="1"/>
</dbReference>
<accession>A0AAD9ANZ4</accession>
<name>A0AAD9ANZ4_9PEZI</name>
<evidence type="ECO:0000256" key="1">
    <source>
        <dbReference type="ARBA" id="ARBA00004141"/>
    </source>
</evidence>
<dbReference type="PANTHER" id="PTHR11785:SF353">
    <property type="entry name" value="METHIONINE TRANSPORTER (EUROFUNG)"/>
    <property type="match status" value="1"/>
</dbReference>
<keyword evidence="8" id="KW-1185">Reference proteome</keyword>
<keyword evidence="2 6" id="KW-0812">Transmembrane</keyword>
<reference evidence="7" key="1">
    <citation type="submission" date="2023-01" db="EMBL/GenBank/DDBJ databases">
        <title>Colletotrichum chrysophilum M932 genome sequence.</title>
        <authorList>
            <person name="Baroncelli R."/>
        </authorList>
    </citation>
    <scope>NUCLEOTIDE SEQUENCE</scope>
    <source>
        <strain evidence="7">M932</strain>
    </source>
</reference>
<gene>
    <name evidence="7" type="ORF">CCHR01_06223</name>
</gene>
<comment type="caution">
    <text evidence="7">The sequence shown here is derived from an EMBL/GenBank/DDBJ whole genome shotgun (WGS) entry which is preliminary data.</text>
</comment>
<keyword evidence="3 6" id="KW-1133">Transmembrane helix</keyword>
<keyword evidence="4 6" id="KW-0472">Membrane</keyword>
<evidence type="ECO:0000313" key="8">
    <source>
        <dbReference type="Proteomes" id="UP001243330"/>
    </source>
</evidence>
<feature type="transmembrane region" description="Helical" evidence="6">
    <location>
        <begin position="304"/>
        <end position="325"/>
    </location>
</feature>
<feature type="transmembrane region" description="Helical" evidence="6">
    <location>
        <begin position="193"/>
        <end position="211"/>
    </location>
</feature>
<dbReference type="GO" id="GO:0016020">
    <property type="term" value="C:membrane"/>
    <property type="evidence" value="ECO:0007669"/>
    <property type="project" value="UniProtKB-SubCell"/>
</dbReference>